<accession>A0AA90UJM6</accession>
<dbReference type="AlphaFoldDB" id="A0AA90UJM6"/>
<sequence>MLKYNENMIDVSEQDINYLNTSVKEINTHVGYDFISLKSTPQAEDECVDIYEDGLETWTSYTFEQAEMYLKGIKKGFELEEKKSN</sequence>
<reference evidence="2" key="1">
    <citation type="submission" date="2019-09" db="EMBL/GenBank/DDBJ databases">
        <title>Distinct polysaccharide growth profiles of human intestinal Prevotella copri isolates.</title>
        <authorList>
            <person name="Fehlner-Peach H."/>
            <person name="Magnabosco C."/>
            <person name="Raghavan V."/>
            <person name="Scher J.U."/>
            <person name="Tett A."/>
            <person name="Cox L.M."/>
            <person name="Gottsegen C."/>
            <person name="Watters A."/>
            <person name="Wiltshire- Gordon J.D."/>
            <person name="Segata N."/>
            <person name="Bonneau R."/>
            <person name="Littman D.R."/>
        </authorList>
    </citation>
    <scope>NUCLEOTIDE SEQUENCE [LARGE SCALE GENOMIC DNA]</scope>
    <source>
        <strain evidence="2">iAQ1179</strain>
    </source>
</reference>
<dbReference type="EMBL" id="VZCW01000403">
    <property type="protein sequence ID" value="MQN14332.1"/>
    <property type="molecule type" value="Genomic_DNA"/>
</dbReference>
<evidence type="ECO:0000313" key="1">
    <source>
        <dbReference type="EMBL" id="MQN14332.1"/>
    </source>
</evidence>
<dbReference type="RefSeq" id="WP_153129639.1">
    <property type="nucleotide sequence ID" value="NZ_VZCW01000403.1"/>
</dbReference>
<proteinExistence type="predicted"/>
<protein>
    <submittedName>
        <fullName evidence="1">Uncharacterized protein</fullName>
    </submittedName>
</protein>
<name>A0AA90UJM6_9BACT</name>
<dbReference type="Proteomes" id="UP000442105">
    <property type="component" value="Unassembled WGS sequence"/>
</dbReference>
<organism evidence="1 2">
    <name type="scientific">Segatella copri</name>
    <dbReference type="NCBI Taxonomy" id="165179"/>
    <lineage>
        <taxon>Bacteria</taxon>
        <taxon>Pseudomonadati</taxon>
        <taxon>Bacteroidota</taxon>
        <taxon>Bacteroidia</taxon>
        <taxon>Bacteroidales</taxon>
        <taxon>Prevotellaceae</taxon>
        <taxon>Segatella</taxon>
    </lineage>
</organism>
<comment type="caution">
    <text evidence="1">The sequence shown here is derived from an EMBL/GenBank/DDBJ whole genome shotgun (WGS) entry which is preliminary data.</text>
</comment>
<gene>
    <name evidence="1" type="ORF">F7D95_16385</name>
</gene>
<evidence type="ECO:0000313" key="2">
    <source>
        <dbReference type="Proteomes" id="UP000442105"/>
    </source>
</evidence>